<accession>A0ABY4T7L0</accession>
<keyword evidence="2" id="KW-1185">Reference proteome</keyword>
<dbReference type="RefSeq" id="WP_250339425.1">
    <property type="nucleotide sequence ID" value="NZ_CP063231.1"/>
</dbReference>
<evidence type="ECO:0000313" key="1">
    <source>
        <dbReference type="EMBL" id="URL58741.1"/>
    </source>
</evidence>
<protein>
    <submittedName>
        <fullName evidence="1">Uncharacterized protein</fullName>
    </submittedName>
</protein>
<proteinExistence type="predicted"/>
<evidence type="ECO:0000313" key="2">
    <source>
        <dbReference type="Proteomes" id="UP001056681"/>
    </source>
</evidence>
<organism evidence="1 2">
    <name type="scientific">Luteibacter flocculans</name>
    <dbReference type="NCBI Taxonomy" id="2780091"/>
    <lineage>
        <taxon>Bacteria</taxon>
        <taxon>Pseudomonadati</taxon>
        <taxon>Pseudomonadota</taxon>
        <taxon>Gammaproteobacteria</taxon>
        <taxon>Lysobacterales</taxon>
        <taxon>Rhodanobacteraceae</taxon>
        <taxon>Luteibacter</taxon>
    </lineage>
</organism>
<gene>
    <name evidence="1" type="ORF">IM816_01005</name>
</gene>
<name>A0ABY4T7L0_9GAMM</name>
<dbReference type="Proteomes" id="UP001056681">
    <property type="component" value="Chromosome"/>
</dbReference>
<sequence length="91" mass="9991">MSQASATPLGAWSPENEKRHLRVAFFVGGGKTSRKIKQLRLSGKSDCQLADRIAKPDSCQIRHLTFPEAHLPVCSDVPPGSLVRHARAYLP</sequence>
<dbReference type="EMBL" id="CP063231">
    <property type="protein sequence ID" value="URL58741.1"/>
    <property type="molecule type" value="Genomic_DNA"/>
</dbReference>
<reference evidence="1" key="1">
    <citation type="submission" date="2020-10" db="EMBL/GenBank/DDBJ databases">
        <title>Whole-genome sequence of Luteibacter sp. EIF3.</title>
        <authorList>
            <person name="Friedrich I."/>
            <person name="Hertel R."/>
            <person name="Daniel R."/>
        </authorList>
    </citation>
    <scope>NUCLEOTIDE SEQUENCE</scope>
    <source>
        <strain evidence="1">EIF3</strain>
    </source>
</reference>